<dbReference type="EMBL" id="GEDC01012084">
    <property type="protein sequence ID" value="JAS25214.1"/>
    <property type="molecule type" value="Transcribed_RNA"/>
</dbReference>
<feature type="non-terminal residue" evidence="1">
    <location>
        <position position="1"/>
    </location>
</feature>
<sequence>RIHFLKIPNAETKVQFANYLRKQYIEKYYFLEKHIDVLNKIIDEISPDSDKNIFVDIMCSLNTLFGHAIYQSRLENGFQSILLVMLLKHFPQTKSIVYASKPRT</sequence>
<dbReference type="AlphaFoldDB" id="A0A1B6DHR4"/>
<accession>A0A1B6DHR4</accession>
<gene>
    <name evidence="1" type="ORF">g.2811</name>
</gene>
<proteinExistence type="predicted"/>
<reference evidence="1" key="1">
    <citation type="submission" date="2015-12" db="EMBL/GenBank/DDBJ databases">
        <title>De novo transcriptome assembly of four potential Pierce s Disease insect vectors from Arizona vineyards.</title>
        <authorList>
            <person name="Tassone E.E."/>
        </authorList>
    </citation>
    <scope>NUCLEOTIDE SEQUENCE</scope>
</reference>
<feature type="non-terminal residue" evidence="1">
    <location>
        <position position="104"/>
    </location>
</feature>
<organism evidence="1">
    <name type="scientific">Clastoptera arizonana</name>
    <name type="common">Arizona spittle bug</name>
    <dbReference type="NCBI Taxonomy" id="38151"/>
    <lineage>
        <taxon>Eukaryota</taxon>
        <taxon>Metazoa</taxon>
        <taxon>Ecdysozoa</taxon>
        <taxon>Arthropoda</taxon>
        <taxon>Hexapoda</taxon>
        <taxon>Insecta</taxon>
        <taxon>Pterygota</taxon>
        <taxon>Neoptera</taxon>
        <taxon>Paraneoptera</taxon>
        <taxon>Hemiptera</taxon>
        <taxon>Auchenorrhyncha</taxon>
        <taxon>Cercopoidea</taxon>
        <taxon>Clastopteridae</taxon>
        <taxon>Clastoptera</taxon>
    </lineage>
</organism>
<evidence type="ECO:0000313" key="1">
    <source>
        <dbReference type="EMBL" id="JAS25214.1"/>
    </source>
</evidence>
<protein>
    <submittedName>
        <fullName evidence="1">Uncharacterized protein</fullName>
    </submittedName>
</protein>
<name>A0A1B6DHR4_9HEMI</name>